<keyword evidence="2" id="KW-1185">Reference proteome</keyword>
<organism evidence="1 2">
    <name type="scientific">Alkalibacillus silvisoli</name>
    <dbReference type="NCBI Taxonomy" id="392823"/>
    <lineage>
        <taxon>Bacteria</taxon>
        <taxon>Bacillati</taxon>
        <taxon>Bacillota</taxon>
        <taxon>Bacilli</taxon>
        <taxon>Bacillales</taxon>
        <taxon>Bacillaceae</taxon>
        <taxon>Alkalibacillus</taxon>
    </lineage>
</organism>
<sequence length="103" mass="11929">MAHDYAKDFYTSKEWIKCRIGYMLSQNYVCERCGDAAKICHHKIYITPSNIYDPNITLNWDLLEALCQDCHNEEHHKASITQDGLGFDEDGNLVQKYVPPIGY</sequence>
<evidence type="ECO:0000313" key="2">
    <source>
        <dbReference type="Proteomes" id="UP001500740"/>
    </source>
</evidence>
<gene>
    <name evidence="1" type="ORF">GCM10008935_07960</name>
</gene>
<evidence type="ECO:0000313" key="1">
    <source>
        <dbReference type="EMBL" id="GAA0455511.1"/>
    </source>
</evidence>
<dbReference type="EMBL" id="BAAACZ010000008">
    <property type="protein sequence ID" value="GAA0455511.1"/>
    <property type="molecule type" value="Genomic_DNA"/>
</dbReference>
<reference evidence="2" key="1">
    <citation type="journal article" date="2019" name="Int. J. Syst. Evol. Microbiol.">
        <title>The Global Catalogue of Microorganisms (GCM) 10K type strain sequencing project: providing services to taxonomists for standard genome sequencing and annotation.</title>
        <authorList>
            <consortium name="The Broad Institute Genomics Platform"/>
            <consortium name="The Broad Institute Genome Sequencing Center for Infectious Disease"/>
            <person name="Wu L."/>
            <person name="Ma J."/>
        </authorList>
    </citation>
    <scope>NUCLEOTIDE SEQUENCE [LARGE SCALE GENOMIC DNA]</scope>
    <source>
        <strain evidence="2">JCM 14193</strain>
    </source>
</reference>
<dbReference type="Proteomes" id="UP001500740">
    <property type="component" value="Unassembled WGS sequence"/>
</dbReference>
<protein>
    <recommendedName>
        <fullName evidence="3">HNH endonuclease</fullName>
    </recommendedName>
</protein>
<accession>A0ABP3JJD1</accession>
<evidence type="ECO:0008006" key="3">
    <source>
        <dbReference type="Google" id="ProtNLM"/>
    </source>
</evidence>
<comment type="caution">
    <text evidence="1">The sequence shown here is derived from an EMBL/GenBank/DDBJ whole genome shotgun (WGS) entry which is preliminary data.</text>
</comment>
<dbReference type="RefSeq" id="WP_343781955.1">
    <property type="nucleotide sequence ID" value="NZ_BAAACZ010000008.1"/>
</dbReference>
<name>A0ABP3JJD1_9BACI</name>
<proteinExistence type="predicted"/>